<dbReference type="Gene3D" id="1.25.40.20">
    <property type="entry name" value="Ankyrin repeat-containing domain"/>
    <property type="match status" value="2"/>
</dbReference>
<dbReference type="PROSITE" id="PS50105">
    <property type="entry name" value="SAM_DOMAIN"/>
    <property type="match status" value="1"/>
</dbReference>
<dbReference type="Pfam" id="PF13606">
    <property type="entry name" value="Ank_3"/>
    <property type="match status" value="1"/>
</dbReference>
<dbReference type="AlphaFoldDB" id="A0A1A9W6X2"/>
<dbReference type="Gene3D" id="1.10.150.50">
    <property type="entry name" value="Transcription Factor, Ets-1"/>
    <property type="match status" value="1"/>
</dbReference>
<dbReference type="PANTHER" id="PTHR24133:SF40">
    <property type="entry name" value="ANKYRIN REPEAT DOMAIN 44"/>
    <property type="match status" value="1"/>
</dbReference>
<feature type="domain" description="SAM" evidence="2">
    <location>
        <begin position="264"/>
        <end position="327"/>
    </location>
</feature>
<reference evidence="4" key="1">
    <citation type="submission" date="2014-03" db="EMBL/GenBank/DDBJ databases">
        <authorList>
            <person name="Aksoy S."/>
            <person name="Warren W."/>
            <person name="Wilson R.K."/>
        </authorList>
    </citation>
    <scope>NUCLEOTIDE SEQUENCE [LARGE SCALE GENOMIC DNA]</scope>
    <source>
        <strain evidence="4">IAEA</strain>
    </source>
</reference>
<dbReference type="Pfam" id="PF12796">
    <property type="entry name" value="Ank_2"/>
    <property type="match status" value="1"/>
</dbReference>
<evidence type="ECO:0000259" key="2">
    <source>
        <dbReference type="PROSITE" id="PS50105"/>
    </source>
</evidence>
<name>A0A1A9W6X2_9MUSC</name>
<dbReference type="SMART" id="SM00454">
    <property type="entry name" value="SAM"/>
    <property type="match status" value="1"/>
</dbReference>
<dbReference type="STRING" id="37001.A0A1A9W6X2"/>
<reference evidence="3" key="2">
    <citation type="submission" date="2020-05" db="UniProtKB">
        <authorList>
            <consortium name="EnsemblMetazoa"/>
        </authorList>
    </citation>
    <scope>IDENTIFICATION</scope>
    <source>
        <strain evidence="3">IAEA</strain>
    </source>
</reference>
<feature type="repeat" description="ANK" evidence="1">
    <location>
        <begin position="176"/>
        <end position="208"/>
    </location>
</feature>
<dbReference type="PROSITE" id="PS50088">
    <property type="entry name" value="ANK_REPEAT"/>
    <property type="match status" value="1"/>
</dbReference>
<evidence type="ECO:0000313" key="3">
    <source>
        <dbReference type="EnsemblMetazoa" id="GBRI008376-PA"/>
    </source>
</evidence>
<keyword evidence="1" id="KW-0040">ANK repeat</keyword>
<dbReference type="InterPro" id="IPR001660">
    <property type="entry name" value="SAM"/>
</dbReference>
<sequence>MDIKKNYRPEESDSEDDYDGFYFGDQLVPKRKNYFSIKDEEEDLISAINCGDLTSIKENMSKLNFDVNSPVKRGYTLLMHACKNGFYDIVEYLVLEKEANVNKQVDSVTPLLQACDCIKSSHIVEKIVNLLLKHGAVVNVSDKYATTPFMLACKNGHANVVRLLIKDVSFDAIDNRGCTPIFHAVENNRVEIVKILIEAGVNYTKANSKGYTPRRVAEVHGFHDLLKLLPYEEEDCYVIPTQFLSYNTMRDYIPRIFLKSECPEYFQEVYNILRSLNMDRYLEYFAKESVPLSKFLCLDDKGLEKLGIQLPLFRMKIMKGLLDYHLNYWNKKSIGHINKTSKDNFYDILMITANHLQNLIKIKSSLCFIKNHLKQNLLGPLEEEELQIMLRNFQNYQLAIKALRNTIKYLASFSPEKNPLYIDYNEYLTERKRSRIKCYSNFTTIAIGISVFICSKFKRFF</sequence>
<evidence type="ECO:0000313" key="4">
    <source>
        <dbReference type="Proteomes" id="UP000091820"/>
    </source>
</evidence>
<dbReference type="InterPro" id="IPR002110">
    <property type="entry name" value="Ankyrin_rpt"/>
</dbReference>
<dbReference type="CDD" id="cd09487">
    <property type="entry name" value="SAM_superfamily"/>
    <property type="match status" value="1"/>
</dbReference>
<evidence type="ECO:0000256" key="1">
    <source>
        <dbReference type="PROSITE-ProRule" id="PRU00023"/>
    </source>
</evidence>
<organism evidence="3 4">
    <name type="scientific">Glossina brevipalpis</name>
    <dbReference type="NCBI Taxonomy" id="37001"/>
    <lineage>
        <taxon>Eukaryota</taxon>
        <taxon>Metazoa</taxon>
        <taxon>Ecdysozoa</taxon>
        <taxon>Arthropoda</taxon>
        <taxon>Hexapoda</taxon>
        <taxon>Insecta</taxon>
        <taxon>Pterygota</taxon>
        <taxon>Neoptera</taxon>
        <taxon>Endopterygota</taxon>
        <taxon>Diptera</taxon>
        <taxon>Brachycera</taxon>
        <taxon>Muscomorpha</taxon>
        <taxon>Hippoboscoidea</taxon>
        <taxon>Glossinidae</taxon>
        <taxon>Glossina</taxon>
    </lineage>
</organism>
<dbReference type="SUPFAM" id="SSF48403">
    <property type="entry name" value="Ankyrin repeat"/>
    <property type="match status" value="1"/>
</dbReference>
<dbReference type="InterPro" id="IPR036770">
    <property type="entry name" value="Ankyrin_rpt-contain_sf"/>
</dbReference>
<dbReference type="PANTHER" id="PTHR24133">
    <property type="entry name" value="ANKYRIN DOMAIN-CONTAINING"/>
    <property type="match status" value="1"/>
</dbReference>
<keyword evidence="4" id="KW-1185">Reference proteome</keyword>
<dbReference type="SMART" id="SM00248">
    <property type="entry name" value="ANK"/>
    <property type="match status" value="4"/>
</dbReference>
<dbReference type="EnsemblMetazoa" id="GBRI008376-RA">
    <property type="protein sequence ID" value="GBRI008376-PA"/>
    <property type="gene ID" value="GBRI008376"/>
</dbReference>
<dbReference type="InterPro" id="IPR013761">
    <property type="entry name" value="SAM/pointed_sf"/>
</dbReference>
<dbReference type="SUPFAM" id="SSF47769">
    <property type="entry name" value="SAM/Pointed domain"/>
    <property type="match status" value="1"/>
</dbReference>
<dbReference type="Pfam" id="PF00536">
    <property type="entry name" value="SAM_1"/>
    <property type="match status" value="1"/>
</dbReference>
<dbReference type="PROSITE" id="PS50297">
    <property type="entry name" value="ANK_REP_REGION"/>
    <property type="match status" value="1"/>
</dbReference>
<dbReference type="InterPro" id="IPR052391">
    <property type="entry name" value="E3_Ligase-Neurotoxin"/>
</dbReference>
<accession>A0A1A9W6X2</accession>
<proteinExistence type="predicted"/>
<dbReference type="VEuPathDB" id="VectorBase:GBRI008376"/>
<dbReference type="Proteomes" id="UP000091820">
    <property type="component" value="Unassembled WGS sequence"/>
</dbReference>
<protein>
    <recommendedName>
        <fullName evidence="2">SAM domain-containing protein</fullName>
    </recommendedName>
</protein>